<evidence type="ECO:0000256" key="12">
    <source>
        <dbReference type="RuleBase" id="RU000483"/>
    </source>
</evidence>
<dbReference type="PANTHER" id="PTHR11410:SF0">
    <property type="entry name" value="ATP SYNTHASE SUBUNIT A"/>
    <property type="match status" value="1"/>
</dbReference>
<keyword evidence="9 11" id="KW-0472">Membrane</keyword>
<evidence type="ECO:0000256" key="11">
    <source>
        <dbReference type="HAMAP-Rule" id="MF_01393"/>
    </source>
</evidence>
<feature type="transmembrane region" description="Helical" evidence="11">
    <location>
        <begin position="55"/>
        <end position="74"/>
    </location>
</feature>
<keyword evidence="14" id="KW-1185">Reference proteome</keyword>
<gene>
    <name evidence="11" type="primary">atpB</name>
    <name evidence="13" type="ORF">AC529_13405</name>
</gene>
<dbReference type="EMBL" id="LGEM01000098">
    <property type="protein sequence ID" value="KUP96179.1"/>
    <property type="molecule type" value="Genomic_DNA"/>
</dbReference>
<dbReference type="GO" id="GO:0046933">
    <property type="term" value="F:proton-transporting ATP synthase activity, rotational mechanism"/>
    <property type="evidence" value="ECO:0007669"/>
    <property type="project" value="UniProtKB-UniRule"/>
</dbReference>
<protein>
    <recommendedName>
        <fullName evidence="11 12">ATP synthase subunit a</fullName>
    </recommendedName>
    <alternativeName>
        <fullName evidence="11">ATP synthase F0 sector subunit a</fullName>
    </alternativeName>
    <alternativeName>
        <fullName evidence="11">F-ATPase subunit 6</fullName>
    </alternativeName>
</protein>
<comment type="function">
    <text evidence="11 12">Key component of the proton channel; it plays a direct role in the translocation of protons across the membrane.</text>
</comment>
<feature type="transmembrane region" description="Helical" evidence="11">
    <location>
        <begin position="236"/>
        <end position="255"/>
    </location>
</feature>
<evidence type="ECO:0000256" key="2">
    <source>
        <dbReference type="ARBA" id="ARBA00006810"/>
    </source>
</evidence>
<feature type="transmembrane region" description="Helical" evidence="11">
    <location>
        <begin position="142"/>
        <end position="161"/>
    </location>
</feature>
<keyword evidence="5 11" id="KW-0812">Transmembrane</keyword>
<dbReference type="PRINTS" id="PR00123">
    <property type="entry name" value="ATPASEA"/>
</dbReference>
<dbReference type="NCBIfam" id="TIGR01131">
    <property type="entry name" value="ATP_synt_6_or_A"/>
    <property type="match status" value="1"/>
</dbReference>
<dbReference type="HAMAP" id="MF_01393">
    <property type="entry name" value="ATP_synth_a_bact"/>
    <property type="match status" value="1"/>
</dbReference>
<evidence type="ECO:0000256" key="3">
    <source>
        <dbReference type="ARBA" id="ARBA00022448"/>
    </source>
</evidence>
<dbReference type="InterPro" id="IPR000568">
    <property type="entry name" value="ATP_synth_F0_asu"/>
</dbReference>
<dbReference type="GO" id="GO:0045259">
    <property type="term" value="C:proton-transporting ATP synthase complex"/>
    <property type="evidence" value="ECO:0007669"/>
    <property type="project" value="UniProtKB-KW"/>
</dbReference>
<dbReference type="AlphaFoldDB" id="A0A147KG37"/>
<accession>A0A147KG37</accession>
<keyword evidence="10 11" id="KW-0066">ATP synthesis</keyword>
<evidence type="ECO:0000313" key="14">
    <source>
        <dbReference type="Proteomes" id="UP000074382"/>
    </source>
</evidence>
<evidence type="ECO:0000256" key="7">
    <source>
        <dbReference type="ARBA" id="ARBA00022989"/>
    </source>
</evidence>
<dbReference type="InterPro" id="IPR035908">
    <property type="entry name" value="F0_ATP_A_sf"/>
</dbReference>
<dbReference type="PATRIC" id="fig|665004.4.peg.3799"/>
<keyword evidence="11" id="KW-1003">Cell membrane</keyword>
<dbReference type="GO" id="GO:0005886">
    <property type="term" value="C:plasma membrane"/>
    <property type="evidence" value="ECO:0007669"/>
    <property type="project" value="UniProtKB-SubCell"/>
</dbReference>
<dbReference type="Gene3D" id="1.20.120.220">
    <property type="entry name" value="ATP synthase, F0 complex, subunit A"/>
    <property type="match status" value="1"/>
</dbReference>
<evidence type="ECO:0000256" key="1">
    <source>
        <dbReference type="ARBA" id="ARBA00004141"/>
    </source>
</evidence>
<keyword evidence="8 11" id="KW-0406">Ion transport</keyword>
<keyword evidence="4 11" id="KW-0138">CF(0)</keyword>
<feature type="transmembrane region" description="Helical" evidence="11">
    <location>
        <begin position="204"/>
        <end position="229"/>
    </location>
</feature>
<keyword evidence="6 11" id="KW-0375">Hydrogen ion transport</keyword>
<evidence type="ECO:0000313" key="13">
    <source>
        <dbReference type="EMBL" id="KUP96179.1"/>
    </source>
</evidence>
<evidence type="ECO:0000256" key="9">
    <source>
        <dbReference type="ARBA" id="ARBA00023136"/>
    </source>
</evidence>
<dbReference type="PANTHER" id="PTHR11410">
    <property type="entry name" value="ATP SYNTHASE SUBUNIT A"/>
    <property type="match status" value="1"/>
</dbReference>
<comment type="similarity">
    <text evidence="2 11 12">Belongs to the ATPase A chain family.</text>
</comment>
<evidence type="ECO:0000256" key="10">
    <source>
        <dbReference type="ARBA" id="ARBA00023310"/>
    </source>
</evidence>
<organism evidence="13 14">
    <name type="scientific">Thermobifida cellulosilytica TB100</name>
    <dbReference type="NCBI Taxonomy" id="665004"/>
    <lineage>
        <taxon>Bacteria</taxon>
        <taxon>Bacillati</taxon>
        <taxon>Actinomycetota</taxon>
        <taxon>Actinomycetes</taxon>
        <taxon>Streptosporangiales</taxon>
        <taxon>Nocardiopsidaceae</taxon>
        <taxon>Thermobifida</taxon>
    </lineage>
</organism>
<evidence type="ECO:0000256" key="4">
    <source>
        <dbReference type="ARBA" id="ARBA00022547"/>
    </source>
</evidence>
<dbReference type="RefSeq" id="WP_068758407.1">
    <property type="nucleotide sequence ID" value="NZ_KQ950186.1"/>
</dbReference>
<dbReference type="CDD" id="cd00310">
    <property type="entry name" value="ATP-synt_Fo_a_6"/>
    <property type="match status" value="1"/>
</dbReference>
<proteinExistence type="inferred from homology"/>
<keyword evidence="3 11" id="KW-0813">Transport</keyword>
<feature type="transmembrane region" description="Helical" evidence="11">
    <location>
        <begin position="173"/>
        <end position="198"/>
    </location>
</feature>
<evidence type="ECO:0000256" key="8">
    <source>
        <dbReference type="ARBA" id="ARBA00023065"/>
    </source>
</evidence>
<sequence length="285" mass="30999">MSADTLNLAAEGGGGLFTPGGPGFEAPSVGIFFPSPWSWGDYSEALPYTSGITKYVILLLVATSLVVFFLWWTSRKLSVVPDRRQSILELVVLFVRDQISRPMIGVKGDKYLPLLVSLFLFIFAMNVMGIIPFLQLPVTSNLSYPAGLALVIYITFITVGIRSQGFTHYFKGAVVPSGAPGWILPLLVPIEILSNFIIRPATHAIRLFATMFAGHLLLATFAAGGWYMFNPAAGPLYGTISVLFSGSALLAFIIFTAFELVIMFLQAFVFTLLAALYIGQAQEAH</sequence>
<comment type="caution">
    <text evidence="13">The sequence shown here is derived from an EMBL/GenBank/DDBJ whole genome shotgun (WGS) entry which is preliminary data.</text>
</comment>
<dbReference type="OrthoDB" id="9809130at2"/>
<evidence type="ECO:0000256" key="6">
    <source>
        <dbReference type="ARBA" id="ARBA00022781"/>
    </source>
</evidence>
<comment type="subcellular location">
    <subcellularLocation>
        <location evidence="11 12">Cell membrane</location>
        <topology evidence="11 12">Multi-pass membrane protein</topology>
    </subcellularLocation>
    <subcellularLocation>
        <location evidence="1">Membrane</location>
        <topology evidence="1">Multi-pass membrane protein</topology>
    </subcellularLocation>
</comment>
<feature type="transmembrane region" description="Helical" evidence="11">
    <location>
        <begin position="261"/>
        <end position="279"/>
    </location>
</feature>
<dbReference type="Pfam" id="PF00119">
    <property type="entry name" value="ATP-synt_A"/>
    <property type="match status" value="1"/>
</dbReference>
<dbReference type="STRING" id="665004.AC529_13405"/>
<keyword evidence="7 11" id="KW-1133">Transmembrane helix</keyword>
<evidence type="ECO:0000256" key="5">
    <source>
        <dbReference type="ARBA" id="ARBA00022692"/>
    </source>
</evidence>
<name>A0A147KG37_THECS</name>
<reference evidence="14" key="1">
    <citation type="journal article" date="2017" name="Acta Aliment.">
        <title>Plant polysaccharide degrading enzyme system of Thermpbifida cellulosilytica TB100 revealed by de novo genome project data.</title>
        <authorList>
            <person name="Toth A."/>
            <person name="Baka E."/>
            <person name="Luzics S."/>
            <person name="Bata-Vidacs I."/>
            <person name="Nagy I."/>
            <person name="Balint B."/>
            <person name="Herceg R."/>
            <person name="Olasz F."/>
            <person name="Wilk T."/>
            <person name="Nagy T."/>
            <person name="Kriszt B."/>
            <person name="Nagy I."/>
            <person name="Kukolya J."/>
        </authorList>
    </citation>
    <scope>NUCLEOTIDE SEQUENCE [LARGE SCALE GENOMIC DNA]</scope>
    <source>
        <strain evidence="14">TB100</strain>
    </source>
</reference>
<dbReference type="Proteomes" id="UP000074382">
    <property type="component" value="Unassembled WGS sequence"/>
</dbReference>
<dbReference type="InterPro" id="IPR045083">
    <property type="entry name" value="ATP_synth_F0_asu_bact/mt"/>
</dbReference>
<feature type="transmembrane region" description="Helical" evidence="11">
    <location>
        <begin position="111"/>
        <end position="136"/>
    </location>
</feature>
<dbReference type="SUPFAM" id="SSF81336">
    <property type="entry name" value="F1F0 ATP synthase subunit A"/>
    <property type="match status" value="1"/>
</dbReference>